<keyword evidence="1" id="KW-0732">Signal</keyword>
<dbReference type="InterPro" id="IPR006059">
    <property type="entry name" value="SBP"/>
</dbReference>
<dbReference type="InterPro" id="IPR050490">
    <property type="entry name" value="Bact_solute-bd_prot1"/>
</dbReference>
<dbReference type="Proteomes" id="UP001296993">
    <property type="component" value="Unassembled WGS sequence"/>
</dbReference>
<name>A0ABS4X9K7_9MICC</name>
<dbReference type="PANTHER" id="PTHR43649">
    <property type="entry name" value="ARABINOSE-BINDING PROTEIN-RELATED"/>
    <property type="match status" value="1"/>
</dbReference>
<accession>A0ABS4X9K7</accession>
<evidence type="ECO:0000256" key="1">
    <source>
        <dbReference type="SAM" id="SignalP"/>
    </source>
</evidence>
<evidence type="ECO:0000313" key="3">
    <source>
        <dbReference type="Proteomes" id="UP001296993"/>
    </source>
</evidence>
<evidence type="ECO:0000313" key="2">
    <source>
        <dbReference type="EMBL" id="MBP2385053.1"/>
    </source>
</evidence>
<keyword evidence="2" id="KW-0762">Sugar transport</keyword>
<proteinExistence type="predicted"/>
<protein>
    <submittedName>
        <fullName evidence="2">Multiple sugar transport system substrate-binding protein</fullName>
    </submittedName>
</protein>
<feature type="signal peptide" evidence="1">
    <location>
        <begin position="1"/>
        <end position="27"/>
    </location>
</feature>
<gene>
    <name evidence="2" type="ORF">JOF47_000564</name>
</gene>
<keyword evidence="3" id="KW-1185">Reference proteome</keyword>
<organism evidence="2 3">
    <name type="scientific">Paeniglutamicibacter kerguelensis</name>
    <dbReference type="NCBI Taxonomy" id="254788"/>
    <lineage>
        <taxon>Bacteria</taxon>
        <taxon>Bacillati</taxon>
        <taxon>Actinomycetota</taxon>
        <taxon>Actinomycetes</taxon>
        <taxon>Micrococcales</taxon>
        <taxon>Micrococcaceae</taxon>
        <taxon>Paeniglutamicibacter</taxon>
    </lineage>
</organism>
<reference evidence="2 3" key="1">
    <citation type="submission" date="2021-03" db="EMBL/GenBank/DDBJ databases">
        <title>Sequencing the genomes of 1000 actinobacteria strains.</title>
        <authorList>
            <person name="Klenk H.-P."/>
        </authorList>
    </citation>
    <scope>NUCLEOTIDE SEQUENCE [LARGE SCALE GENOMIC DNA]</scope>
    <source>
        <strain evidence="2 3">DSM 15797</strain>
    </source>
</reference>
<dbReference type="PANTHER" id="PTHR43649:SF30">
    <property type="entry name" value="ABC TRANSPORTER SUBSTRATE-BINDING PROTEIN"/>
    <property type="match status" value="1"/>
</dbReference>
<dbReference type="Gene3D" id="3.40.190.10">
    <property type="entry name" value="Periplasmic binding protein-like II"/>
    <property type="match status" value="2"/>
</dbReference>
<feature type="chain" id="PRO_5046110870" evidence="1">
    <location>
        <begin position="28"/>
        <end position="425"/>
    </location>
</feature>
<sequence>MKKHNLRGAVVAGAAAAALLLTSCGFGGGSTTGSAASGSSGAAAGAVTTLDMMVPSYGDNTKALWEKVIKDFEAANQDVKVNLEMQSWENIEGVLKTKIQGNKAPDIYNGGAFAEFAAEGLLAPATDIASEATIADFHPSFAENEKVDGTQYGLPLIASARALFYNKALMKEAGVADVPKTWDELYNAAKAVGEKTKSAGYGMPLGNEEAQGESMIWFAGNGGNFGNATAIEVNTPVNLEATDFMQKMIKDGVTQKDPGATQRTPMLNTFIQGKIGFAYGLPQTIGQIKKENPSLEYGIAPVATKTGAPATLGVADRLMSFKNDGSKAAAVKKFMDYFFSADVYSNWVSTEGFLPTTTSGSEKMAGDETLKPFLAMLPDAVFYPTTNPAWNATDGAFKSLMGQIATGKSAADVLKEIQAKADAAK</sequence>
<dbReference type="PROSITE" id="PS51257">
    <property type="entry name" value="PROKAR_LIPOPROTEIN"/>
    <property type="match status" value="1"/>
</dbReference>
<keyword evidence="2" id="KW-0813">Transport</keyword>
<dbReference type="Pfam" id="PF01547">
    <property type="entry name" value="SBP_bac_1"/>
    <property type="match status" value="1"/>
</dbReference>
<dbReference type="SUPFAM" id="SSF53850">
    <property type="entry name" value="Periplasmic binding protein-like II"/>
    <property type="match status" value="1"/>
</dbReference>
<dbReference type="EMBL" id="JAGIOF010000001">
    <property type="protein sequence ID" value="MBP2385053.1"/>
    <property type="molecule type" value="Genomic_DNA"/>
</dbReference>
<comment type="caution">
    <text evidence="2">The sequence shown here is derived from an EMBL/GenBank/DDBJ whole genome shotgun (WGS) entry which is preliminary data.</text>
</comment>
<dbReference type="RefSeq" id="WP_209995805.1">
    <property type="nucleotide sequence ID" value="NZ_BAAAJY010000020.1"/>
</dbReference>